<dbReference type="InterPro" id="IPR001303">
    <property type="entry name" value="Aldolase_II/adducin_N"/>
</dbReference>
<dbReference type="InterPro" id="IPR002347">
    <property type="entry name" value="SDR_fam"/>
</dbReference>
<dbReference type="SMART" id="SM01007">
    <property type="entry name" value="Aldolase_II"/>
    <property type="match status" value="1"/>
</dbReference>
<gene>
    <name evidence="5" type="ORF">JD79_04213</name>
</gene>
<evidence type="ECO:0000256" key="2">
    <source>
        <dbReference type="ARBA" id="ARBA00023002"/>
    </source>
</evidence>
<keyword evidence="6" id="KW-1185">Reference proteome</keyword>
<dbReference type="NCBIfam" id="NF006189">
    <property type="entry name" value="PRK08324.1-3"/>
    <property type="match status" value="1"/>
</dbReference>
<dbReference type="SUPFAM" id="SSF53639">
    <property type="entry name" value="AraD/HMP-PK domain-like"/>
    <property type="match status" value="1"/>
</dbReference>
<dbReference type="InterPro" id="IPR013454">
    <property type="entry name" value="Bifunc_RhaD/ADH"/>
</dbReference>
<comment type="caution">
    <text evidence="5">The sequence shown here is derived from an EMBL/GenBank/DDBJ whole genome shotgun (WGS) entry which is preliminary data.</text>
</comment>
<dbReference type="Proteomes" id="UP000246661">
    <property type="component" value="Unassembled WGS sequence"/>
</dbReference>
<dbReference type="Pfam" id="PF00596">
    <property type="entry name" value="Aldolase_II"/>
    <property type="match status" value="1"/>
</dbReference>
<evidence type="ECO:0000256" key="1">
    <source>
        <dbReference type="ARBA" id="ARBA00006484"/>
    </source>
</evidence>
<dbReference type="FunFam" id="3.40.50.720:FF:000084">
    <property type="entry name" value="Short-chain dehydrogenase reductase"/>
    <property type="match status" value="1"/>
</dbReference>
<feature type="compositionally biased region" description="Polar residues" evidence="3">
    <location>
        <begin position="21"/>
        <end position="34"/>
    </location>
</feature>
<reference evidence="6" key="1">
    <citation type="submission" date="2018-05" db="EMBL/GenBank/DDBJ databases">
        <authorList>
            <person name="Klenk H.-P."/>
            <person name="Huntemann M."/>
            <person name="Clum A."/>
            <person name="Pillay M."/>
            <person name="Palaniappan K."/>
            <person name="Varghese N."/>
            <person name="Mikhailova N."/>
            <person name="Stamatis D."/>
            <person name="Reddy T."/>
            <person name="Daum C."/>
            <person name="Shapiro N."/>
            <person name="Ivanova N."/>
            <person name="Kyrpides N."/>
            <person name="Woyke T."/>
        </authorList>
    </citation>
    <scope>NUCLEOTIDE SEQUENCE [LARGE SCALE GENOMIC DNA]</scope>
    <source>
        <strain evidence="6">DSM 45417</strain>
    </source>
</reference>
<dbReference type="PANTHER" id="PTHR43669">
    <property type="entry name" value="5-KETO-D-GLUCONATE 5-REDUCTASE"/>
    <property type="match status" value="1"/>
</dbReference>
<dbReference type="NCBIfam" id="NF006188">
    <property type="entry name" value="PRK08324.1-1"/>
    <property type="match status" value="1"/>
</dbReference>
<organism evidence="5 6">
    <name type="scientific">Geodermatophilus normandii</name>
    <dbReference type="NCBI Taxonomy" id="1137989"/>
    <lineage>
        <taxon>Bacteria</taxon>
        <taxon>Bacillati</taxon>
        <taxon>Actinomycetota</taxon>
        <taxon>Actinomycetes</taxon>
        <taxon>Geodermatophilales</taxon>
        <taxon>Geodermatophilaceae</taxon>
        <taxon>Geodermatophilus</taxon>
    </lineage>
</organism>
<evidence type="ECO:0000259" key="4">
    <source>
        <dbReference type="SMART" id="SM01007"/>
    </source>
</evidence>
<dbReference type="InterPro" id="IPR036409">
    <property type="entry name" value="Aldolase_II/adducin_N_sf"/>
</dbReference>
<comment type="similarity">
    <text evidence="1">Belongs to the short-chain dehydrogenases/reductases (SDR) family.</text>
</comment>
<proteinExistence type="inferred from homology"/>
<dbReference type="AlphaFoldDB" id="A0A317QPJ0"/>
<sequence>MTNPVVSDLIARSNRLGADPRNTNYAGGNTSAKGTGTDPVTGRPVELLWVKGSGGDLGTLREAGLAVLRLDRLRSLVDVYPGVEREDEMVAAFDFCLHGRGGAAPSIDTAMHGLVDAAHVDHLHPDSGIALATAADGEALTRECFGDRVVWVPWRRPGFQLGLDIAAVKEKNPQAIGCVLGGHGITAWGATSEEAEANSLDVIRTAERFLAERGSAEPFGAVVPGYEALPVAERRVRAAALAPVIRGLASTDRPQVGHFTDSDVVLEFLSREKLAPLAALGTSCPDHFLRTKVRPMVVDLPASAPVEDVVARLRELHEEYRAEYAAYYERHATPDSPAMRGADPAIVLVPGVGMFSFGANKQTARVAGEFYVNAINVMRGAESVSTYAPIDESEKFRIEYWALEEAKLQRMPKPKPLASRVALVTGAASGIGKAIAERLASEGACVVVADLDLQKATDAAAGIGDADVAIGVAADVSDAEAVAAAFREAVLAFGGVDLVVNNAGLSISKPLLETTEQDWDLQHDVMAKGSFLVSREAARLMIEQGMGGDVVYISSKNAVFAGPSNIAYSSTKADQAHQVRLLAAELGEHQIRVNGINPDGVVRGSGIFAGGWGAKRAAVYGVPEEELGQFYAQRTLLKREVLPEHVADAVFALTGGELSRTTGLHVPVDSGVAAAFLR</sequence>
<accession>A0A317QPJ0</accession>
<dbReference type="RefSeq" id="WP_110007062.1">
    <property type="nucleotide sequence ID" value="NZ_QGTX01000001.1"/>
</dbReference>
<dbReference type="GO" id="GO:0016491">
    <property type="term" value="F:oxidoreductase activity"/>
    <property type="evidence" value="ECO:0007669"/>
    <property type="project" value="UniProtKB-KW"/>
</dbReference>
<dbReference type="EMBL" id="QGTX01000001">
    <property type="protein sequence ID" value="PWW25019.1"/>
    <property type="molecule type" value="Genomic_DNA"/>
</dbReference>
<dbReference type="PRINTS" id="PR00081">
    <property type="entry name" value="GDHRDH"/>
</dbReference>
<dbReference type="InterPro" id="IPR036291">
    <property type="entry name" value="NAD(P)-bd_dom_sf"/>
</dbReference>
<evidence type="ECO:0000313" key="5">
    <source>
        <dbReference type="EMBL" id="PWW25019.1"/>
    </source>
</evidence>
<dbReference type="OrthoDB" id="9774430at2"/>
<protein>
    <submittedName>
        <fullName evidence="5">Rhamnulose-1-phosphate aldolase/alcohol dehydrogenase</fullName>
    </submittedName>
</protein>
<dbReference type="Gene3D" id="3.40.225.10">
    <property type="entry name" value="Class II aldolase/adducin N-terminal domain"/>
    <property type="match status" value="1"/>
</dbReference>
<dbReference type="PANTHER" id="PTHR43669:SF8">
    <property type="entry name" value="SHORT-CHAIN TYPE DEHYDROGENASE_REDUCTASE-RELATED"/>
    <property type="match status" value="1"/>
</dbReference>
<evidence type="ECO:0000256" key="3">
    <source>
        <dbReference type="SAM" id="MobiDB-lite"/>
    </source>
</evidence>
<dbReference type="Gene3D" id="3.40.50.720">
    <property type="entry name" value="NAD(P)-binding Rossmann-like Domain"/>
    <property type="match status" value="1"/>
</dbReference>
<evidence type="ECO:0000313" key="6">
    <source>
        <dbReference type="Proteomes" id="UP000246661"/>
    </source>
</evidence>
<dbReference type="SUPFAM" id="SSF51735">
    <property type="entry name" value="NAD(P)-binding Rossmann-fold domains"/>
    <property type="match status" value="1"/>
</dbReference>
<feature type="domain" description="Class II aldolase/adducin N-terminal" evidence="4">
    <location>
        <begin position="8"/>
        <end position="210"/>
    </location>
</feature>
<feature type="region of interest" description="Disordered" evidence="3">
    <location>
        <begin position="17"/>
        <end position="39"/>
    </location>
</feature>
<dbReference type="NCBIfam" id="TIGR02632">
    <property type="entry name" value="RhaD_aldol-ADH"/>
    <property type="match status" value="1"/>
</dbReference>
<dbReference type="Pfam" id="PF13561">
    <property type="entry name" value="adh_short_C2"/>
    <property type="match status" value="1"/>
</dbReference>
<name>A0A317QPJ0_9ACTN</name>
<keyword evidence="2" id="KW-0560">Oxidoreductase</keyword>